<evidence type="ECO:0000256" key="4">
    <source>
        <dbReference type="ARBA" id="ARBA00022692"/>
    </source>
</evidence>
<accession>A0ABW6SWQ1</accession>
<feature type="transmembrane region" description="Helical" evidence="9">
    <location>
        <begin position="136"/>
        <end position="158"/>
    </location>
</feature>
<dbReference type="EMBL" id="JBIASD010000021">
    <property type="protein sequence ID" value="MFF3669381.1"/>
    <property type="molecule type" value="Genomic_DNA"/>
</dbReference>
<evidence type="ECO:0000256" key="3">
    <source>
        <dbReference type="ARBA" id="ARBA00022475"/>
    </source>
</evidence>
<reference evidence="10 11" key="1">
    <citation type="submission" date="2024-10" db="EMBL/GenBank/DDBJ databases">
        <title>The Natural Products Discovery Center: Release of the First 8490 Sequenced Strains for Exploring Actinobacteria Biosynthetic Diversity.</title>
        <authorList>
            <person name="Kalkreuter E."/>
            <person name="Kautsar S.A."/>
            <person name="Yang D."/>
            <person name="Bader C.D."/>
            <person name="Teijaro C.N."/>
            <person name="Fluegel L."/>
            <person name="Davis C.M."/>
            <person name="Simpson J.R."/>
            <person name="Lauterbach L."/>
            <person name="Steele A.D."/>
            <person name="Gui C."/>
            <person name="Meng S."/>
            <person name="Li G."/>
            <person name="Viehrig K."/>
            <person name="Ye F."/>
            <person name="Su P."/>
            <person name="Kiefer A.F."/>
            <person name="Nichols A."/>
            <person name="Cepeda A.J."/>
            <person name="Yan W."/>
            <person name="Fan B."/>
            <person name="Jiang Y."/>
            <person name="Adhikari A."/>
            <person name="Zheng C.-J."/>
            <person name="Schuster L."/>
            <person name="Cowan T.M."/>
            <person name="Smanski M.J."/>
            <person name="Chevrette M.G."/>
            <person name="De Carvalho L.P.S."/>
            <person name="Shen B."/>
        </authorList>
    </citation>
    <scope>NUCLEOTIDE SEQUENCE [LARGE SCALE GENOMIC DNA]</scope>
    <source>
        <strain evidence="10 11">NPDC002173</strain>
    </source>
</reference>
<dbReference type="InterPro" id="IPR052157">
    <property type="entry name" value="BCAA_transport_permease"/>
</dbReference>
<proteinExistence type="inferred from homology"/>
<evidence type="ECO:0000256" key="7">
    <source>
        <dbReference type="ARBA" id="ARBA00023136"/>
    </source>
</evidence>
<dbReference type="InterPro" id="IPR001851">
    <property type="entry name" value="ABC_transp_permease"/>
</dbReference>
<keyword evidence="11" id="KW-1185">Reference proteome</keyword>
<comment type="subcellular location">
    <subcellularLocation>
        <location evidence="1">Cell membrane</location>
        <topology evidence="1">Multi-pass membrane protein</topology>
    </subcellularLocation>
</comment>
<evidence type="ECO:0000256" key="2">
    <source>
        <dbReference type="ARBA" id="ARBA00022448"/>
    </source>
</evidence>
<feature type="transmembrane region" description="Helical" evidence="9">
    <location>
        <begin position="261"/>
        <end position="282"/>
    </location>
</feature>
<keyword evidence="3" id="KW-1003">Cell membrane</keyword>
<organism evidence="10 11">
    <name type="scientific">Microtetraspora malaysiensis</name>
    <dbReference type="NCBI Taxonomy" id="161358"/>
    <lineage>
        <taxon>Bacteria</taxon>
        <taxon>Bacillati</taxon>
        <taxon>Actinomycetota</taxon>
        <taxon>Actinomycetes</taxon>
        <taxon>Streptosporangiales</taxon>
        <taxon>Streptosporangiaceae</taxon>
        <taxon>Microtetraspora</taxon>
    </lineage>
</organism>
<evidence type="ECO:0000256" key="9">
    <source>
        <dbReference type="SAM" id="Phobius"/>
    </source>
</evidence>
<dbReference type="PANTHER" id="PTHR11795">
    <property type="entry name" value="BRANCHED-CHAIN AMINO ACID TRANSPORT SYSTEM PERMEASE PROTEIN LIVH"/>
    <property type="match status" value="1"/>
</dbReference>
<feature type="transmembrane region" description="Helical" evidence="9">
    <location>
        <begin position="92"/>
        <end position="113"/>
    </location>
</feature>
<evidence type="ECO:0000256" key="5">
    <source>
        <dbReference type="ARBA" id="ARBA00022970"/>
    </source>
</evidence>
<dbReference type="CDD" id="cd06582">
    <property type="entry name" value="TM_PBP1_LivH_like"/>
    <property type="match status" value="1"/>
</dbReference>
<sequence>MTTQTWIDGLFAGAVYALVALGLTITFQPTRVMNFAQGEALVLGAAVGYQAISLGRLSWPVALLLAVVLGALMGVATERMTMLPMRLSGSRFGWIVAALAVALIAQSLFTLNYSDVDALRPPPFAEGGLEVGGGRIAWQVSLTIGIALAVTAAYDAFLRHSLYGRALRAASHSPGTAVLMGIPVQRIVVLSFVISSAVTALVGLLAAPVLFIAPTAGLMFTIKGFTAAVIGGVGSPRGALTGGLIVGFLDSVVRAEINATAGNLVVFGLLALILVVFPAGLFGKPMEAH</sequence>
<protein>
    <submittedName>
        <fullName evidence="10">Branched-chain amino acid ABC transporter permease</fullName>
    </submittedName>
</protein>
<keyword evidence="6 9" id="KW-1133">Transmembrane helix</keyword>
<feature type="transmembrane region" description="Helical" evidence="9">
    <location>
        <begin position="225"/>
        <end position="249"/>
    </location>
</feature>
<dbReference type="PANTHER" id="PTHR11795:SF445">
    <property type="entry name" value="AMINO ACID ABC TRANSPORTER PERMEASE PROTEIN"/>
    <property type="match status" value="1"/>
</dbReference>
<feature type="transmembrane region" description="Helical" evidence="9">
    <location>
        <begin position="187"/>
        <end position="213"/>
    </location>
</feature>
<evidence type="ECO:0000256" key="8">
    <source>
        <dbReference type="ARBA" id="ARBA00037998"/>
    </source>
</evidence>
<keyword evidence="5" id="KW-0029">Amino-acid transport</keyword>
<comment type="caution">
    <text evidence="10">The sequence shown here is derived from an EMBL/GenBank/DDBJ whole genome shotgun (WGS) entry which is preliminary data.</text>
</comment>
<evidence type="ECO:0000313" key="10">
    <source>
        <dbReference type="EMBL" id="MFF3669381.1"/>
    </source>
</evidence>
<dbReference type="RefSeq" id="WP_387415418.1">
    <property type="nucleotide sequence ID" value="NZ_JBIASD010000021.1"/>
</dbReference>
<name>A0ABW6SWQ1_9ACTN</name>
<feature type="transmembrane region" description="Helical" evidence="9">
    <location>
        <begin position="58"/>
        <end position="80"/>
    </location>
</feature>
<evidence type="ECO:0000256" key="6">
    <source>
        <dbReference type="ARBA" id="ARBA00022989"/>
    </source>
</evidence>
<gene>
    <name evidence="10" type="ORF">ACFYXI_27700</name>
</gene>
<evidence type="ECO:0000313" key="11">
    <source>
        <dbReference type="Proteomes" id="UP001602013"/>
    </source>
</evidence>
<keyword evidence="4 9" id="KW-0812">Transmembrane</keyword>
<keyword evidence="7 9" id="KW-0472">Membrane</keyword>
<dbReference type="Pfam" id="PF02653">
    <property type="entry name" value="BPD_transp_2"/>
    <property type="match status" value="1"/>
</dbReference>
<feature type="transmembrane region" description="Helical" evidence="9">
    <location>
        <begin position="6"/>
        <end position="25"/>
    </location>
</feature>
<dbReference type="Proteomes" id="UP001602013">
    <property type="component" value="Unassembled WGS sequence"/>
</dbReference>
<evidence type="ECO:0000256" key="1">
    <source>
        <dbReference type="ARBA" id="ARBA00004651"/>
    </source>
</evidence>
<keyword evidence="2" id="KW-0813">Transport</keyword>
<comment type="similarity">
    <text evidence="8">Belongs to the binding-protein-dependent transport system permease family. LivHM subfamily.</text>
</comment>